<name>A8GZ76_SHEPA</name>
<feature type="transmembrane region" description="Helical" evidence="1">
    <location>
        <begin position="229"/>
        <end position="247"/>
    </location>
</feature>
<dbReference type="RefSeq" id="WP_012153554.1">
    <property type="nucleotide sequence ID" value="NC_009901.1"/>
</dbReference>
<dbReference type="Proteomes" id="UP000002608">
    <property type="component" value="Chromosome"/>
</dbReference>
<evidence type="ECO:0000256" key="1">
    <source>
        <dbReference type="SAM" id="Phobius"/>
    </source>
</evidence>
<dbReference type="EMBL" id="CP000851">
    <property type="protein sequence ID" value="ABV85613.1"/>
    <property type="molecule type" value="Genomic_DNA"/>
</dbReference>
<sequence>MNEFSEFFSESYWWLSLLGGIHCLGLGLYIRYIYSEKNGNHKILANIFSLMALYFFTGLLTSNNAPAPIHLVFTLIIPVYFLVMPLLYLYCDRSLNDIEQAIGFSRHFYPALFIAVLVIIAIVYRLLFDNHGTGIGLSQPTEATDLSLLAMLLPALLFIQTGLYFYYIIKMLSRYPGRASRLHQDSLKDIKFRWLLVLTLALMSNWLIRAVLIILPFYLGDQAIMVNQATTRLTMLLTVYILAIYGLNQITRAAYLRGKLAQQQPQRKPMPASQQLLSSEEIAYLHQLMQEEKQNKDLNRP</sequence>
<keyword evidence="1" id="KW-1133">Transmembrane helix</keyword>
<keyword evidence="1" id="KW-0472">Membrane</keyword>
<proteinExistence type="predicted"/>
<feature type="transmembrane region" description="Helical" evidence="1">
    <location>
        <begin position="12"/>
        <end position="31"/>
    </location>
</feature>
<feature type="transmembrane region" description="Helical" evidence="1">
    <location>
        <begin position="190"/>
        <end position="217"/>
    </location>
</feature>
<organism evidence="2 3">
    <name type="scientific">Shewanella pealeana (strain ATCC 700345 / ANG-SQ1)</name>
    <dbReference type="NCBI Taxonomy" id="398579"/>
    <lineage>
        <taxon>Bacteria</taxon>
        <taxon>Pseudomonadati</taxon>
        <taxon>Pseudomonadota</taxon>
        <taxon>Gammaproteobacteria</taxon>
        <taxon>Alteromonadales</taxon>
        <taxon>Shewanellaceae</taxon>
        <taxon>Shewanella</taxon>
    </lineage>
</organism>
<keyword evidence="1" id="KW-0812">Transmembrane</keyword>
<feature type="transmembrane region" description="Helical" evidence="1">
    <location>
        <begin position="108"/>
        <end position="128"/>
    </location>
</feature>
<feature type="transmembrane region" description="Helical" evidence="1">
    <location>
        <begin position="43"/>
        <end position="61"/>
    </location>
</feature>
<keyword evidence="3" id="KW-1185">Reference proteome</keyword>
<feature type="transmembrane region" description="Helical" evidence="1">
    <location>
        <begin position="67"/>
        <end position="88"/>
    </location>
</feature>
<feature type="transmembrane region" description="Helical" evidence="1">
    <location>
        <begin position="148"/>
        <end position="169"/>
    </location>
</feature>
<accession>A8GZ76</accession>
<dbReference type="HOGENOM" id="CLU_983156_0_0_6"/>
<reference evidence="2 3" key="1">
    <citation type="submission" date="2007-10" db="EMBL/GenBank/DDBJ databases">
        <title>Complete sequence of Shewanella pealeana ATCC 700345.</title>
        <authorList>
            <consortium name="US DOE Joint Genome Institute"/>
            <person name="Copeland A."/>
            <person name="Lucas S."/>
            <person name="Lapidus A."/>
            <person name="Barry K."/>
            <person name="Glavina del Rio T."/>
            <person name="Dalin E."/>
            <person name="Tice H."/>
            <person name="Pitluck S."/>
            <person name="Chertkov O."/>
            <person name="Brettin T."/>
            <person name="Bruce D."/>
            <person name="Detter J.C."/>
            <person name="Han C."/>
            <person name="Schmutz J."/>
            <person name="Larimer F."/>
            <person name="Land M."/>
            <person name="Hauser L."/>
            <person name="Kyrpides N."/>
            <person name="Kim E."/>
            <person name="Zhao J.-S.Z."/>
            <person name="Manno D."/>
            <person name="Hawari J."/>
            <person name="Richardson P."/>
        </authorList>
    </citation>
    <scope>NUCLEOTIDE SEQUENCE [LARGE SCALE GENOMIC DNA]</scope>
    <source>
        <strain evidence="3">ATCC 700345 / ANG-SQ1</strain>
    </source>
</reference>
<dbReference type="eggNOG" id="ENOG502ZUIX">
    <property type="taxonomic scope" value="Bacteria"/>
</dbReference>
<protein>
    <submittedName>
        <fullName evidence="2">Uncharacterized protein</fullName>
    </submittedName>
</protein>
<evidence type="ECO:0000313" key="2">
    <source>
        <dbReference type="EMBL" id="ABV85613.1"/>
    </source>
</evidence>
<dbReference type="STRING" id="398579.Spea_0285"/>
<dbReference type="KEGG" id="spl:Spea_0285"/>
<dbReference type="AlphaFoldDB" id="A8GZ76"/>
<gene>
    <name evidence="2" type="ordered locus">Spea_0285</name>
</gene>
<evidence type="ECO:0000313" key="3">
    <source>
        <dbReference type="Proteomes" id="UP000002608"/>
    </source>
</evidence>
<dbReference type="OrthoDB" id="6258323at2"/>